<dbReference type="AlphaFoldDB" id="A0A2V2ZWI4"/>
<comment type="caution">
    <text evidence="1">The sequence shown here is derived from an EMBL/GenBank/DDBJ whole genome shotgun (WGS) entry which is preliminary data.</text>
</comment>
<sequence>MVLVPGIDGDCCTEERQADDQLEKLDFNNPLFDFIEVLAF</sequence>
<dbReference type="EMBL" id="QGTW01000005">
    <property type="protein sequence ID" value="PWW28780.1"/>
    <property type="molecule type" value="Genomic_DNA"/>
</dbReference>
<proteinExistence type="predicted"/>
<gene>
    <name evidence="1" type="ORF">DFO73_10515</name>
</gene>
<reference evidence="1 2" key="1">
    <citation type="submission" date="2018-05" db="EMBL/GenBank/DDBJ databases">
        <title>Freshwater and sediment microbial communities from various areas in North America, analyzing microbe dynamics in response to fracking.</title>
        <authorList>
            <person name="Lamendella R."/>
        </authorList>
    </citation>
    <scope>NUCLEOTIDE SEQUENCE [LARGE SCALE GENOMIC DNA]</scope>
    <source>
        <strain evidence="1 2">15_TX</strain>
    </source>
</reference>
<protein>
    <submittedName>
        <fullName evidence="1">Uncharacterized protein</fullName>
    </submittedName>
</protein>
<name>A0A2V2ZWI4_9BACI</name>
<evidence type="ECO:0000313" key="1">
    <source>
        <dbReference type="EMBL" id="PWW28780.1"/>
    </source>
</evidence>
<organism evidence="1 2">
    <name type="scientific">Cytobacillus oceanisediminis</name>
    <dbReference type="NCBI Taxonomy" id="665099"/>
    <lineage>
        <taxon>Bacteria</taxon>
        <taxon>Bacillati</taxon>
        <taxon>Bacillota</taxon>
        <taxon>Bacilli</taxon>
        <taxon>Bacillales</taxon>
        <taxon>Bacillaceae</taxon>
        <taxon>Cytobacillus</taxon>
    </lineage>
</organism>
<evidence type="ECO:0000313" key="2">
    <source>
        <dbReference type="Proteomes" id="UP000247150"/>
    </source>
</evidence>
<dbReference type="Proteomes" id="UP000247150">
    <property type="component" value="Unassembled WGS sequence"/>
</dbReference>
<accession>A0A2V2ZWI4</accession>